<organism evidence="4 6">
    <name type="scientific">Hydra vulgaris</name>
    <name type="common">Hydra</name>
    <name type="synonym">Hydra attenuata</name>
    <dbReference type="NCBI Taxonomy" id="6087"/>
    <lineage>
        <taxon>Eukaryota</taxon>
        <taxon>Metazoa</taxon>
        <taxon>Cnidaria</taxon>
        <taxon>Hydrozoa</taxon>
        <taxon>Hydroidolina</taxon>
        <taxon>Anthoathecata</taxon>
        <taxon>Aplanulata</taxon>
        <taxon>Hydridae</taxon>
        <taxon>Hydra</taxon>
    </lineage>
</organism>
<feature type="transmembrane region" description="Helical" evidence="2">
    <location>
        <begin position="79"/>
        <end position="99"/>
    </location>
</feature>
<name>A0ABM4CHA6_HYDVU</name>
<proteinExistence type="predicted"/>
<keyword evidence="3" id="KW-0732">Signal</keyword>
<evidence type="ECO:0000313" key="6">
    <source>
        <dbReference type="RefSeq" id="XP_065661091.1"/>
    </source>
</evidence>
<dbReference type="RefSeq" id="XP_065661090.1">
    <property type="nucleotide sequence ID" value="XM_065805018.1"/>
</dbReference>
<dbReference type="GeneID" id="100214063"/>
<evidence type="ECO:0000313" key="7">
    <source>
        <dbReference type="RefSeq" id="XP_065661092.1"/>
    </source>
</evidence>
<keyword evidence="4" id="KW-1185">Reference proteome</keyword>
<sequence>MWLLVILFLISNCGSKETNRKGSVNQMNNSSLSYKDVKYVFNNDSYNRNKTLNNEDEFHKIPPTNKLKSNILVYSPPRWIVAAVATPLVIIFAINLAIISYKIKNIDPTDIESVKGAGSQNVELNTSNSLESKSRMSADHHHKKKNKASEDIYNSMMEQFKAGKARAMSYTGGKRSSEIKIEGISVVSPKDIARKHLLLGRLNETLDNDDGDIAINKLIKTSTNTFVGKVMFRHLVSENSVDKDASRHIKAMIERSKEDLSSCINLLPDDVKNLLPEDLEDAFTNFASWQESLL</sequence>
<reference evidence="5 6" key="1">
    <citation type="submission" date="2025-05" db="UniProtKB">
        <authorList>
            <consortium name="RefSeq"/>
        </authorList>
    </citation>
    <scope>IDENTIFICATION</scope>
</reference>
<evidence type="ECO:0000256" key="3">
    <source>
        <dbReference type="SAM" id="SignalP"/>
    </source>
</evidence>
<dbReference type="Proteomes" id="UP001652625">
    <property type="component" value="Chromosome 09"/>
</dbReference>
<feature type="signal peptide" evidence="3">
    <location>
        <begin position="1"/>
        <end position="15"/>
    </location>
</feature>
<evidence type="ECO:0000313" key="5">
    <source>
        <dbReference type="RefSeq" id="XP_065661090.1"/>
    </source>
</evidence>
<evidence type="ECO:0000313" key="4">
    <source>
        <dbReference type="Proteomes" id="UP001652625"/>
    </source>
</evidence>
<accession>A0ABM4CHA6</accession>
<feature type="compositionally biased region" description="Polar residues" evidence="1">
    <location>
        <begin position="122"/>
        <end position="131"/>
    </location>
</feature>
<protein>
    <submittedName>
        <fullName evidence="5 6">Uncharacterized protein LOC100214063 isoform X4</fullName>
    </submittedName>
</protein>
<keyword evidence="2" id="KW-0472">Membrane</keyword>
<keyword evidence="2" id="KW-1133">Transmembrane helix</keyword>
<keyword evidence="2" id="KW-0812">Transmembrane</keyword>
<evidence type="ECO:0000256" key="2">
    <source>
        <dbReference type="SAM" id="Phobius"/>
    </source>
</evidence>
<dbReference type="RefSeq" id="XP_065661091.1">
    <property type="nucleotide sequence ID" value="XM_065805019.1"/>
</dbReference>
<evidence type="ECO:0000256" key="1">
    <source>
        <dbReference type="SAM" id="MobiDB-lite"/>
    </source>
</evidence>
<feature type="region of interest" description="Disordered" evidence="1">
    <location>
        <begin position="122"/>
        <end position="147"/>
    </location>
</feature>
<feature type="chain" id="PRO_5045025952" evidence="3">
    <location>
        <begin position="16"/>
        <end position="294"/>
    </location>
</feature>
<gene>
    <name evidence="5 6 7" type="primary">LOC100214063</name>
</gene>
<dbReference type="RefSeq" id="XP_065661092.1">
    <property type="nucleotide sequence ID" value="XM_065805020.1"/>
</dbReference>